<dbReference type="InterPro" id="IPR022137">
    <property type="entry name" value="Znf_prot_DUF3669"/>
</dbReference>
<gene>
    <name evidence="2" type="ORF">G6011_11470</name>
</gene>
<accession>A0AAD4IE28</accession>
<protein>
    <recommendedName>
        <fullName evidence="1">DUF3669 domain-containing protein</fullName>
    </recommendedName>
</protein>
<dbReference type="PANTHER" id="PTHR40780">
    <property type="entry name" value="DUF3669 DOMAIN-CONTAINING PROTEIN"/>
    <property type="match status" value="1"/>
</dbReference>
<feature type="domain" description="DUF3669" evidence="1">
    <location>
        <begin position="68"/>
        <end position="131"/>
    </location>
</feature>
<evidence type="ECO:0000313" key="3">
    <source>
        <dbReference type="Proteomes" id="UP001199106"/>
    </source>
</evidence>
<reference evidence="2" key="1">
    <citation type="submission" date="2021-07" db="EMBL/GenBank/DDBJ databases">
        <title>Genome Resource of American Ginseng Black Spot Pathogen Alternaria panax.</title>
        <authorList>
            <person name="Qiu C."/>
            <person name="Wang W."/>
            <person name="Liu Z."/>
        </authorList>
    </citation>
    <scope>NUCLEOTIDE SEQUENCE</scope>
    <source>
        <strain evidence="2">BNCC115425</strain>
    </source>
</reference>
<keyword evidence="3" id="KW-1185">Reference proteome</keyword>
<proteinExistence type="predicted"/>
<dbReference type="Pfam" id="PF12417">
    <property type="entry name" value="DUF3669"/>
    <property type="match status" value="1"/>
</dbReference>
<name>A0AAD4IE28_9PLEO</name>
<dbReference type="PANTHER" id="PTHR40780:SF3">
    <property type="entry name" value="DUF3669 DOMAIN-CONTAINING PROTEIN"/>
    <property type="match status" value="1"/>
</dbReference>
<dbReference type="AlphaFoldDB" id="A0AAD4IE28"/>
<comment type="caution">
    <text evidence="2">The sequence shown here is derived from an EMBL/GenBank/DDBJ whole genome shotgun (WGS) entry which is preliminary data.</text>
</comment>
<evidence type="ECO:0000259" key="1">
    <source>
        <dbReference type="Pfam" id="PF12417"/>
    </source>
</evidence>
<organism evidence="2 3">
    <name type="scientific">Alternaria panax</name>
    <dbReference type="NCBI Taxonomy" id="48097"/>
    <lineage>
        <taxon>Eukaryota</taxon>
        <taxon>Fungi</taxon>
        <taxon>Dikarya</taxon>
        <taxon>Ascomycota</taxon>
        <taxon>Pezizomycotina</taxon>
        <taxon>Dothideomycetes</taxon>
        <taxon>Pleosporomycetidae</taxon>
        <taxon>Pleosporales</taxon>
        <taxon>Pleosporineae</taxon>
        <taxon>Pleosporaceae</taxon>
        <taxon>Alternaria</taxon>
        <taxon>Alternaria sect. Panax</taxon>
    </lineage>
</organism>
<sequence>MEEEGLDYVTIAKVLAEALAHCYWKAQVDANDVEFVLARSTISNAVQDRVEGHLPRPVFRIQGQELVIWMLDYDCVHTLSQDMEGITKAAHAFWRNDPYFPQPYAYGQTSHDSELWEIFKTNFLHVSRCMIIEKEEGIMDELKLELPQNWVTLIEAEGSVRAQKAECRYSEGV</sequence>
<evidence type="ECO:0000313" key="2">
    <source>
        <dbReference type="EMBL" id="KAG9192736.1"/>
    </source>
</evidence>
<dbReference type="EMBL" id="JAANER010000003">
    <property type="protein sequence ID" value="KAG9192736.1"/>
    <property type="molecule type" value="Genomic_DNA"/>
</dbReference>
<dbReference type="Proteomes" id="UP001199106">
    <property type="component" value="Unassembled WGS sequence"/>
</dbReference>